<dbReference type="PROSITE" id="PS52004">
    <property type="entry name" value="KS3_2"/>
    <property type="match status" value="1"/>
</dbReference>
<dbReference type="OrthoDB" id="9778690at2"/>
<reference evidence="6 7" key="1">
    <citation type="submission" date="2019-03" db="EMBL/GenBank/DDBJ databases">
        <title>Genomic Encyclopedia of Archaeal and Bacterial Type Strains, Phase II (KMG-II): from individual species to whole genera.</title>
        <authorList>
            <person name="Goeker M."/>
        </authorList>
    </citation>
    <scope>NUCLEOTIDE SEQUENCE [LARGE SCALE GENOMIC DNA]</scope>
    <source>
        <strain evidence="6 7">DSM 26433</strain>
    </source>
</reference>
<gene>
    <name evidence="6" type="ORF">BXY66_0327</name>
</gene>
<keyword evidence="7" id="KW-1185">Reference proteome</keyword>
<evidence type="ECO:0000259" key="5">
    <source>
        <dbReference type="PROSITE" id="PS52004"/>
    </source>
</evidence>
<dbReference type="InterPro" id="IPR020841">
    <property type="entry name" value="PKS_Beta-ketoAc_synthase_dom"/>
</dbReference>
<dbReference type="GO" id="GO:0006633">
    <property type="term" value="P:fatty acid biosynthetic process"/>
    <property type="evidence" value="ECO:0007669"/>
    <property type="project" value="TreeGrafter"/>
</dbReference>
<dbReference type="Pfam" id="PF00109">
    <property type="entry name" value="ketoacyl-synt"/>
    <property type="match status" value="1"/>
</dbReference>
<dbReference type="Proteomes" id="UP000295673">
    <property type="component" value="Unassembled WGS sequence"/>
</dbReference>
<dbReference type="CDD" id="cd00834">
    <property type="entry name" value="KAS_I_II"/>
    <property type="match status" value="1"/>
</dbReference>
<dbReference type="SMART" id="SM00825">
    <property type="entry name" value="PKS_KS"/>
    <property type="match status" value="1"/>
</dbReference>
<dbReference type="PANTHER" id="PTHR11712:SF336">
    <property type="entry name" value="3-OXOACYL-[ACYL-CARRIER-PROTEIN] SYNTHASE, MITOCHONDRIAL"/>
    <property type="match status" value="1"/>
</dbReference>
<dbReference type="InterPro" id="IPR014030">
    <property type="entry name" value="Ketoacyl_synth_N"/>
</dbReference>
<dbReference type="Gene3D" id="3.40.47.10">
    <property type="match status" value="1"/>
</dbReference>
<proteinExistence type="inferred from homology"/>
<feature type="domain" description="Ketosynthase family 3 (KS3)" evidence="5">
    <location>
        <begin position="2"/>
        <end position="419"/>
    </location>
</feature>
<protein>
    <submittedName>
        <fullName evidence="6">3-oxoacyl-[acyl-carrier-protein] synthase II</fullName>
    </submittedName>
</protein>
<accession>A0A4R1NTH6</accession>
<dbReference type="RefSeq" id="WP_132858432.1">
    <property type="nucleotide sequence ID" value="NZ_SMGR01000001.1"/>
</dbReference>
<evidence type="ECO:0000313" key="6">
    <source>
        <dbReference type="EMBL" id="TCL08292.1"/>
    </source>
</evidence>
<comment type="pathway">
    <text evidence="1">Lipid metabolism; fatty acid biosynthesis.</text>
</comment>
<dbReference type="PANTHER" id="PTHR11712">
    <property type="entry name" value="POLYKETIDE SYNTHASE-RELATED"/>
    <property type="match status" value="1"/>
</dbReference>
<dbReference type="EMBL" id="SMGR01000001">
    <property type="protein sequence ID" value="TCL08292.1"/>
    <property type="molecule type" value="Genomic_DNA"/>
</dbReference>
<comment type="similarity">
    <text evidence="2 4">Belongs to the thiolase-like superfamily. Beta-ketoacyl-ACP synthases family.</text>
</comment>
<dbReference type="AlphaFoldDB" id="A0A4R1NTH6"/>
<evidence type="ECO:0000313" key="7">
    <source>
        <dbReference type="Proteomes" id="UP000295673"/>
    </source>
</evidence>
<evidence type="ECO:0000256" key="2">
    <source>
        <dbReference type="ARBA" id="ARBA00008467"/>
    </source>
</evidence>
<dbReference type="InterPro" id="IPR016039">
    <property type="entry name" value="Thiolase-like"/>
</dbReference>
<evidence type="ECO:0000256" key="4">
    <source>
        <dbReference type="RuleBase" id="RU003694"/>
    </source>
</evidence>
<dbReference type="Pfam" id="PF02801">
    <property type="entry name" value="Ketoacyl-synt_C"/>
    <property type="match status" value="1"/>
</dbReference>
<dbReference type="GO" id="GO:0004315">
    <property type="term" value="F:3-oxoacyl-[acyl-carrier-protein] synthase activity"/>
    <property type="evidence" value="ECO:0007669"/>
    <property type="project" value="TreeGrafter"/>
</dbReference>
<keyword evidence="3 4" id="KW-0808">Transferase</keyword>
<organism evidence="6 7">
    <name type="scientific">Shimia isoporae</name>
    <dbReference type="NCBI Taxonomy" id="647720"/>
    <lineage>
        <taxon>Bacteria</taxon>
        <taxon>Pseudomonadati</taxon>
        <taxon>Pseudomonadota</taxon>
        <taxon>Alphaproteobacteria</taxon>
        <taxon>Rhodobacterales</taxon>
        <taxon>Roseobacteraceae</taxon>
    </lineage>
</organism>
<comment type="caution">
    <text evidence="6">The sequence shown here is derived from an EMBL/GenBank/DDBJ whole genome shotgun (WGS) entry which is preliminary data.</text>
</comment>
<evidence type="ECO:0000256" key="1">
    <source>
        <dbReference type="ARBA" id="ARBA00005194"/>
    </source>
</evidence>
<evidence type="ECO:0000256" key="3">
    <source>
        <dbReference type="ARBA" id="ARBA00022679"/>
    </source>
</evidence>
<dbReference type="InterPro" id="IPR000794">
    <property type="entry name" value="Beta-ketoacyl_synthase"/>
</dbReference>
<name>A0A4R1NTH6_9RHOB</name>
<dbReference type="InterPro" id="IPR014031">
    <property type="entry name" value="Ketoacyl_synth_C"/>
</dbReference>
<dbReference type="SUPFAM" id="SSF53901">
    <property type="entry name" value="Thiolase-like"/>
    <property type="match status" value="2"/>
</dbReference>
<sequence length="421" mass="45601">MRNRVFVTAFGASTPLGSTGDEITAALREGTSGIRAIEKYDTGSFRSKFAGVPEEGNKAIRWPSDSRKCGDLFYLDRAIKRLISDFPDIGHHWDLSRLGVFLGVDEPVLDIGQTIDFVTSLRSDPNSNDYVNFEEAIEAHFRLNDFITFDPANVLRRVYKDLPFRGPGVVHTGLCSASLQTLGMAFHSIRSGRIDRAIVGGVSAKITPEHYIGLEAVDVIATDDRLAPEQLSRPFDSRRSGYVPAEGAILFLIESESAANDRQADPLMEIKGYGSSLNANHVVKPHPTSREMVSAMTRALCDAKLSAEDIGLVNAHGTSTQLNDKHEAAAINRVLSREVPVTANKSLHGHLIAAAGAMETLNTLLSFQADIIPGTRNLADLDATCDVNVVPETRNARIDHCIKNSFGMGGLAASAVLSRCS</sequence>